<keyword evidence="3" id="KW-1185">Reference proteome</keyword>
<dbReference type="GO" id="GO:0006508">
    <property type="term" value="P:proteolysis"/>
    <property type="evidence" value="ECO:0007669"/>
    <property type="project" value="InterPro"/>
</dbReference>
<accession>A0A1S9PHB2</accession>
<sequence>MDCGPTCLQMICKYYGRFYELEYLRKLCGINRDGVSLLGVSDAADKLGFRSLEGQVSLTDVKNADLPCLLKLRCLYLEPKSYRNRTPLTMI</sequence>
<dbReference type="Gene3D" id="3.90.70.10">
    <property type="entry name" value="Cysteine proteinases"/>
    <property type="match status" value="1"/>
</dbReference>
<dbReference type="GO" id="GO:0016020">
    <property type="term" value="C:membrane"/>
    <property type="evidence" value="ECO:0007669"/>
    <property type="project" value="InterPro"/>
</dbReference>
<gene>
    <name evidence="2" type="ORF">BC343_25280</name>
</gene>
<dbReference type="STRING" id="1792845.BC343_25280"/>
<evidence type="ECO:0000313" key="3">
    <source>
        <dbReference type="Proteomes" id="UP000189739"/>
    </source>
</evidence>
<comment type="caution">
    <text evidence="2">The sequence shown here is derived from an EMBL/GenBank/DDBJ whole genome shotgun (WGS) entry which is preliminary data.</text>
</comment>
<evidence type="ECO:0000259" key="1">
    <source>
        <dbReference type="Pfam" id="PF03412"/>
    </source>
</evidence>
<name>A0A1S9PHB2_9SPHI</name>
<dbReference type="AlphaFoldDB" id="A0A1S9PHB2"/>
<dbReference type="EMBL" id="MBTF01000007">
    <property type="protein sequence ID" value="OOQ60341.1"/>
    <property type="molecule type" value="Genomic_DNA"/>
</dbReference>
<dbReference type="Proteomes" id="UP000189739">
    <property type="component" value="Unassembled WGS sequence"/>
</dbReference>
<dbReference type="GO" id="GO:0008233">
    <property type="term" value="F:peptidase activity"/>
    <property type="evidence" value="ECO:0007669"/>
    <property type="project" value="InterPro"/>
</dbReference>
<protein>
    <recommendedName>
        <fullName evidence="1">Peptidase C39 domain-containing protein</fullName>
    </recommendedName>
</protein>
<organism evidence="2 3">
    <name type="scientific">Mucilaginibacter pedocola</name>
    <dbReference type="NCBI Taxonomy" id="1792845"/>
    <lineage>
        <taxon>Bacteria</taxon>
        <taxon>Pseudomonadati</taxon>
        <taxon>Bacteroidota</taxon>
        <taxon>Sphingobacteriia</taxon>
        <taxon>Sphingobacteriales</taxon>
        <taxon>Sphingobacteriaceae</taxon>
        <taxon>Mucilaginibacter</taxon>
    </lineage>
</organism>
<dbReference type="InterPro" id="IPR005074">
    <property type="entry name" value="Peptidase_C39"/>
</dbReference>
<evidence type="ECO:0000313" key="2">
    <source>
        <dbReference type="EMBL" id="OOQ60341.1"/>
    </source>
</evidence>
<dbReference type="GO" id="GO:0005524">
    <property type="term" value="F:ATP binding"/>
    <property type="evidence" value="ECO:0007669"/>
    <property type="project" value="InterPro"/>
</dbReference>
<reference evidence="2 3" key="1">
    <citation type="submission" date="2016-07" db="EMBL/GenBank/DDBJ databases">
        <title>Genomic analysis of zinc-resistant bacterium Mucilaginibacter pedocola TBZ30.</title>
        <authorList>
            <person name="Huang J."/>
            <person name="Tang J."/>
        </authorList>
    </citation>
    <scope>NUCLEOTIDE SEQUENCE [LARGE SCALE GENOMIC DNA]</scope>
    <source>
        <strain evidence="2 3">TBZ30</strain>
    </source>
</reference>
<dbReference type="Pfam" id="PF03412">
    <property type="entry name" value="Peptidase_C39"/>
    <property type="match status" value="1"/>
</dbReference>
<feature type="domain" description="Peptidase C39" evidence="1">
    <location>
        <begin position="1"/>
        <end position="70"/>
    </location>
</feature>
<proteinExistence type="predicted"/>